<dbReference type="Pfam" id="PF00346">
    <property type="entry name" value="Complex1_49kDa"/>
    <property type="match status" value="1"/>
</dbReference>
<dbReference type="PANTHER" id="PTHR43485">
    <property type="entry name" value="HYDROGENASE-4 COMPONENT G"/>
    <property type="match status" value="1"/>
</dbReference>
<dbReference type="EMBL" id="JAQQAL010000005">
    <property type="protein sequence ID" value="MDC7225313.1"/>
    <property type="molecule type" value="Genomic_DNA"/>
</dbReference>
<proteinExistence type="predicted"/>
<accession>A0AAJ1I9V1</accession>
<dbReference type="GO" id="GO:0016651">
    <property type="term" value="F:oxidoreductase activity, acting on NAD(P)H"/>
    <property type="evidence" value="ECO:0007669"/>
    <property type="project" value="InterPro"/>
</dbReference>
<dbReference type="Proteomes" id="UP001221217">
    <property type="component" value="Unassembled WGS sequence"/>
</dbReference>
<organism evidence="3 4">
    <name type="scientific">Candidatus Thalassospirochaeta sargassi</name>
    <dbReference type="NCBI Taxonomy" id="3119039"/>
    <lineage>
        <taxon>Bacteria</taxon>
        <taxon>Pseudomonadati</taxon>
        <taxon>Spirochaetota</taxon>
        <taxon>Spirochaetia</taxon>
        <taxon>Spirochaetales</taxon>
        <taxon>Spirochaetaceae</taxon>
        <taxon>Candidatus Thalassospirochaeta</taxon>
    </lineage>
</organism>
<comment type="caution">
    <text evidence="3">The sequence shown here is derived from an EMBL/GenBank/DDBJ whole genome shotgun (WGS) entry which is preliminary data.</text>
</comment>
<protein>
    <recommendedName>
        <fullName evidence="2">NADH-quinone oxidoreductase subunit D domain-containing protein</fullName>
    </recommendedName>
</protein>
<dbReference type="AlphaFoldDB" id="A0AAJ1I9V1"/>
<dbReference type="InterPro" id="IPR001135">
    <property type="entry name" value="NADH_Q_OxRdtase_suD"/>
</dbReference>
<dbReference type="PANTHER" id="PTHR43485:SF1">
    <property type="entry name" value="FORMATE HYDROGENLYASE SUBUNIT 5-RELATED"/>
    <property type="match status" value="1"/>
</dbReference>
<gene>
    <name evidence="3" type="ORF">PQJ61_00955</name>
</gene>
<dbReference type="SUPFAM" id="SSF143243">
    <property type="entry name" value="Nqo5-like"/>
    <property type="match status" value="1"/>
</dbReference>
<sequence length="488" mass="53222">MIKFKLSSLPIFSESEFREKALGLTSSGCRISSFFASAVEGKRKLYLVLSDDEAGTVQVITTQPAAVPGNSGELSFHTLTTENPAFHLFEREIFEQSGIRPEGHPWLKPVRYPDRRPAETDFFRVEGSEIHQVAVGPVHAGIIEPGHFRFQCHGETVYHLETAHGFQHRGIETNLIGGPRPADLCKIEVTAGDSSIAHSTAYCRILEVLSETAPPARAEAIRAIALELERCANHIGDLGALAGDIGYLPTSSYCGRIRGDFLNMSALICGNRFGRGVIQPGGTGFDLSDKIKEQLLARLSAGRDDFISAVSLLWDSPTVLARFESTGTVSQEASEQIGMVGPAARASGCGRDIRQNHPSGIYRTDCPKIAVSDKGDVFSRAWVRWLEVKESIDFIEKLLQGLPSGDVFIDGAQKPAADTLAVSLVEGWRGEVCHTAITGTDGRFSSYKIVDPSFHNWFGLALALRDEQISDFPVCNKSFNLSYCGFDL</sequence>
<evidence type="ECO:0000313" key="4">
    <source>
        <dbReference type="Proteomes" id="UP001221217"/>
    </source>
</evidence>
<name>A0AAJ1I9V1_9SPIO</name>
<evidence type="ECO:0000313" key="3">
    <source>
        <dbReference type="EMBL" id="MDC7225313.1"/>
    </source>
</evidence>
<dbReference type="GO" id="GO:0048038">
    <property type="term" value="F:quinone binding"/>
    <property type="evidence" value="ECO:0007669"/>
    <property type="project" value="InterPro"/>
</dbReference>
<dbReference type="GO" id="GO:0051287">
    <property type="term" value="F:NAD binding"/>
    <property type="evidence" value="ECO:0007669"/>
    <property type="project" value="InterPro"/>
</dbReference>
<dbReference type="Gene3D" id="1.10.645.10">
    <property type="entry name" value="Cytochrome-c3 Hydrogenase, chain B"/>
    <property type="match status" value="1"/>
</dbReference>
<reference evidence="3 4" key="1">
    <citation type="submission" date="2022-12" db="EMBL/GenBank/DDBJ databases">
        <title>Metagenome assembled genome from gulf of manar.</title>
        <authorList>
            <person name="Kohli P."/>
            <person name="Pk S."/>
            <person name="Venkata Ramana C."/>
            <person name="Sasikala C."/>
        </authorList>
    </citation>
    <scope>NUCLEOTIDE SEQUENCE [LARGE SCALE GENOMIC DNA]</scope>
    <source>
        <strain evidence="3">JB008</strain>
    </source>
</reference>
<dbReference type="InterPro" id="IPR029014">
    <property type="entry name" value="NiFe-Hase_large"/>
</dbReference>
<dbReference type="InterPro" id="IPR052197">
    <property type="entry name" value="ComplexI_49kDa-like"/>
</dbReference>
<evidence type="ECO:0000259" key="2">
    <source>
        <dbReference type="Pfam" id="PF00346"/>
    </source>
</evidence>
<keyword evidence="1" id="KW-0560">Oxidoreductase</keyword>
<dbReference type="SUPFAM" id="SSF56762">
    <property type="entry name" value="HydB/Nqo4-like"/>
    <property type="match status" value="1"/>
</dbReference>
<feature type="domain" description="NADH-quinone oxidoreductase subunit D" evidence="2">
    <location>
        <begin position="244"/>
        <end position="412"/>
    </location>
</feature>
<dbReference type="InterPro" id="IPR037232">
    <property type="entry name" value="NADH_quin_OxRdtase_su_C/D-like"/>
</dbReference>
<evidence type="ECO:0000256" key="1">
    <source>
        <dbReference type="ARBA" id="ARBA00023002"/>
    </source>
</evidence>